<dbReference type="Pfam" id="PF13569">
    <property type="entry name" value="DUF4132"/>
    <property type="match status" value="1"/>
</dbReference>
<name>A0ABW4A622_9ACTN</name>
<accession>A0ABW4A622</accession>
<sequence>MIVDEGTWGLPEDWWHGLHPRRGGRPVPPVVVAHDPEKVRTRRDRIMGRLVDYDVGLLATTDDTPLGAAVAVLTTGDESLVDTWVARSGLPFVVQTVGEAFRLVDSGALWQSRSGGYERLWHGDDFKRAWAAARSVRRHLASTADDVDEILAGFRSRPVGRILSSYLMPTRVDWVDADCAAAASWGDGPEEWEWADHRHLRGALVLSASRVEHLDRLRLVITGEVLGYRDIGVVATVLDGVGPSAATCLAQPFYRDLFQLQDDAWEHRERLGEAALRIMAATPDDEAMRILLRETLDGRSIRPGQLLKSGALKRYPVRALRVLAERADAVSRDLAGMIRLDRPELGPEALRLGPPAPETVGRAWAELCDRPSAFDSADDRKRAIGALAAIPTEEAFGLVLDRVEQKYYRQALLAAAKRAPERAMRVFASRDTDPAVSELMRDHVLRYPAALSALDPADQARVRAIVGPVPGSGFSGSELPGSGLPGSVMPGAALPGSGPPGSGSPGSVPPGGVFARPVRAAGLPDWLVPARLPAGPLSPEDVRRLCRLLAASRVGALKPEIDRVRPLGDFAGFAWEIFEQWRAADYPSKNTLAMTALAAFGDDGAVRALAAFLPEWSSVSSRVRAVMDVFAAIGTDAALTQLDRLSRSAKTAVARQTAADRLASVARARGLRPEELADRILPDFGLDSEGRIELDYGSRRFTIGFDEQLQPWIADETGRRLTRLPKPTDDVSAAAQRWFADLKKEAKTVGAERVRSIEAAMVTGRRWTPEEFRRYLIDHPLTWQLTQRLLWVALADADPASNDGPALGGGSGAAAGVYADAGLGGGGSGAAPAGSAGPGLGGGGSGASAGPGLGGGGRASDGDVVVGGDVVAVFRVAEDRSFADLDDKEWTLPAGVTVGVAHPWHFAADQAAWAALFVDYAIIQPFPQVGRELTGRSEVEVTSFAGQPVSGRRLFVLSARGWRFSDGHSSLVRDFPGGVTVEIDYSPGYHWQEPDAPQSFVGVSGLDRLGPVAFSEVIRDLRYLTSP</sequence>
<feature type="domain" description="DUF4132" evidence="2">
    <location>
        <begin position="718"/>
        <end position="962"/>
    </location>
</feature>
<evidence type="ECO:0000256" key="1">
    <source>
        <dbReference type="SAM" id="MobiDB-lite"/>
    </source>
</evidence>
<dbReference type="InterPro" id="IPR025406">
    <property type="entry name" value="DUF4132"/>
</dbReference>
<protein>
    <submittedName>
        <fullName evidence="3">DUF4132 domain-containing protein</fullName>
    </submittedName>
</protein>
<dbReference type="Proteomes" id="UP001597183">
    <property type="component" value="Unassembled WGS sequence"/>
</dbReference>
<keyword evidence="4" id="KW-1185">Reference proteome</keyword>
<feature type="region of interest" description="Disordered" evidence="1">
    <location>
        <begin position="840"/>
        <end position="859"/>
    </location>
</feature>
<dbReference type="EMBL" id="JBHTMK010000012">
    <property type="protein sequence ID" value="MFD1365577.1"/>
    <property type="molecule type" value="Genomic_DNA"/>
</dbReference>
<evidence type="ECO:0000313" key="4">
    <source>
        <dbReference type="Proteomes" id="UP001597183"/>
    </source>
</evidence>
<reference evidence="4" key="1">
    <citation type="journal article" date="2019" name="Int. J. Syst. Evol. Microbiol.">
        <title>The Global Catalogue of Microorganisms (GCM) 10K type strain sequencing project: providing services to taxonomists for standard genome sequencing and annotation.</title>
        <authorList>
            <consortium name="The Broad Institute Genomics Platform"/>
            <consortium name="The Broad Institute Genome Sequencing Center for Infectious Disease"/>
            <person name="Wu L."/>
            <person name="Ma J."/>
        </authorList>
    </citation>
    <scope>NUCLEOTIDE SEQUENCE [LARGE SCALE GENOMIC DNA]</scope>
    <source>
        <strain evidence="4">CCM 7526</strain>
    </source>
</reference>
<comment type="caution">
    <text evidence="3">The sequence shown here is derived from an EMBL/GenBank/DDBJ whole genome shotgun (WGS) entry which is preliminary data.</text>
</comment>
<proteinExistence type="predicted"/>
<gene>
    <name evidence="3" type="ORF">ACFQ5G_09515</name>
</gene>
<evidence type="ECO:0000313" key="3">
    <source>
        <dbReference type="EMBL" id="MFD1365577.1"/>
    </source>
</evidence>
<feature type="compositionally biased region" description="Low complexity" evidence="1">
    <location>
        <begin position="476"/>
        <end position="487"/>
    </location>
</feature>
<organism evidence="3 4">
    <name type="scientific">Actinoplanes sichuanensis</name>
    <dbReference type="NCBI Taxonomy" id="512349"/>
    <lineage>
        <taxon>Bacteria</taxon>
        <taxon>Bacillati</taxon>
        <taxon>Actinomycetota</taxon>
        <taxon>Actinomycetes</taxon>
        <taxon>Micromonosporales</taxon>
        <taxon>Micromonosporaceae</taxon>
        <taxon>Actinoplanes</taxon>
    </lineage>
</organism>
<evidence type="ECO:0000259" key="2">
    <source>
        <dbReference type="Pfam" id="PF13569"/>
    </source>
</evidence>
<dbReference type="RefSeq" id="WP_317792889.1">
    <property type="nucleotide sequence ID" value="NZ_AP028461.1"/>
</dbReference>
<feature type="region of interest" description="Disordered" evidence="1">
    <location>
        <begin position="476"/>
        <end position="513"/>
    </location>
</feature>